<keyword evidence="9" id="KW-1133">Transmembrane helix</keyword>
<dbReference type="EMBL" id="CM029045">
    <property type="protein sequence ID" value="KAG2601613.1"/>
    <property type="molecule type" value="Genomic_DNA"/>
</dbReference>
<feature type="transmembrane region" description="Helical" evidence="9">
    <location>
        <begin position="12"/>
        <end position="38"/>
    </location>
</feature>
<name>A0A8T0SXJ8_PANVG</name>
<keyword evidence="9" id="KW-0472">Membrane</keyword>
<dbReference type="PANTHER" id="PTHR14155:SF522">
    <property type="entry name" value="OS06G0537600 PROTEIN"/>
    <property type="match status" value="1"/>
</dbReference>
<evidence type="ECO:0000256" key="1">
    <source>
        <dbReference type="ARBA" id="ARBA00000900"/>
    </source>
</evidence>
<dbReference type="Proteomes" id="UP000823388">
    <property type="component" value="Chromosome 5K"/>
</dbReference>
<evidence type="ECO:0000256" key="2">
    <source>
        <dbReference type="ARBA" id="ARBA00012483"/>
    </source>
</evidence>
<feature type="compositionally biased region" description="Low complexity" evidence="8">
    <location>
        <begin position="64"/>
        <end position="73"/>
    </location>
</feature>
<sequence>MAAAAPSIASPFIALGVIACIGALGAVICAVCCCCAAAKERGGGGGAFSTGVKHEGLLDKSKDSAAAAAVGRPQQGGGGGQQQRGPGPDPWGDGDVELCAICKARLAEAGWGGRRRLRPCGHVYHADCIGLWLQRRWTCPVCRADVLLSPTEIMDAMV</sequence>
<dbReference type="PANTHER" id="PTHR14155">
    <property type="entry name" value="RING FINGER DOMAIN-CONTAINING"/>
    <property type="match status" value="1"/>
</dbReference>
<organism evidence="11 12">
    <name type="scientific">Panicum virgatum</name>
    <name type="common">Blackwell switchgrass</name>
    <dbReference type="NCBI Taxonomy" id="38727"/>
    <lineage>
        <taxon>Eukaryota</taxon>
        <taxon>Viridiplantae</taxon>
        <taxon>Streptophyta</taxon>
        <taxon>Embryophyta</taxon>
        <taxon>Tracheophyta</taxon>
        <taxon>Spermatophyta</taxon>
        <taxon>Magnoliopsida</taxon>
        <taxon>Liliopsida</taxon>
        <taxon>Poales</taxon>
        <taxon>Poaceae</taxon>
        <taxon>PACMAD clade</taxon>
        <taxon>Panicoideae</taxon>
        <taxon>Panicodae</taxon>
        <taxon>Paniceae</taxon>
        <taxon>Panicinae</taxon>
        <taxon>Panicum</taxon>
        <taxon>Panicum sect. Hiantes</taxon>
    </lineage>
</organism>
<feature type="domain" description="RING-type" evidence="10">
    <location>
        <begin position="99"/>
        <end position="143"/>
    </location>
</feature>
<dbReference type="SUPFAM" id="SSF57850">
    <property type="entry name" value="RING/U-box"/>
    <property type="match status" value="1"/>
</dbReference>
<evidence type="ECO:0000313" key="11">
    <source>
        <dbReference type="EMBL" id="KAG2601613.1"/>
    </source>
</evidence>
<dbReference type="GO" id="GO:0008270">
    <property type="term" value="F:zinc ion binding"/>
    <property type="evidence" value="ECO:0007669"/>
    <property type="project" value="UniProtKB-KW"/>
</dbReference>
<gene>
    <name evidence="11" type="ORF">PVAP13_5KG599400</name>
</gene>
<accession>A0A8T0SXJ8</accession>
<reference evidence="11" key="1">
    <citation type="submission" date="2020-05" db="EMBL/GenBank/DDBJ databases">
        <title>WGS assembly of Panicum virgatum.</title>
        <authorList>
            <person name="Lovell J.T."/>
            <person name="Jenkins J."/>
            <person name="Shu S."/>
            <person name="Juenger T.E."/>
            <person name="Schmutz J."/>
        </authorList>
    </citation>
    <scope>NUCLEOTIDE SEQUENCE</scope>
    <source>
        <strain evidence="11">AP13</strain>
    </source>
</reference>
<keyword evidence="9" id="KW-0812">Transmembrane</keyword>
<dbReference type="Gene3D" id="3.30.40.10">
    <property type="entry name" value="Zinc/RING finger domain, C3HC4 (zinc finger)"/>
    <property type="match status" value="1"/>
</dbReference>
<comment type="catalytic activity">
    <reaction evidence="1">
        <text>S-ubiquitinyl-[E2 ubiquitin-conjugating enzyme]-L-cysteine + [acceptor protein]-L-lysine = [E2 ubiquitin-conjugating enzyme]-L-cysteine + N(6)-ubiquitinyl-[acceptor protein]-L-lysine.</text>
        <dbReference type="EC" id="2.3.2.27"/>
    </reaction>
</comment>
<protein>
    <recommendedName>
        <fullName evidence="2">RING-type E3 ubiquitin transferase</fullName>
        <ecNumber evidence="2">2.3.2.27</ecNumber>
    </recommendedName>
</protein>
<keyword evidence="4 7" id="KW-0863">Zinc-finger</keyword>
<dbReference type="AlphaFoldDB" id="A0A8T0SXJ8"/>
<dbReference type="EC" id="2.3.2.27" evidence="2"/>
<evidence type="ECO:0000256" key="7">
    <source>
        <dbReference type="PROSITE-ProRule" id="PRU00175"/>
    </source>
</evidence>
<keyword evidence="3" id="KW-0479">Metal-binding</keyword>
<comment type="caution">
    <text evidence="11">The sequence shown here is derived from an EMBL/GenBank/DDBJ whole genome shotgun (WGS) entry which is preliminary data.</text>
</comment>
<dbReference type="SMART" id="SM00184">
    <property type="entry name" value="RING"/>
    <property type="match status" value="1"/>
</dbReference>
<dbReference type="InterPro" id="IPR001841">
    <property type="entry name" value="Znf_RING"/>
</dbReference>
<keyword evidence="5" id="KW-0862">Zinc</keyword>
<evidence type="ECO:0000256" key="4">
    <source>
        <dbReference type="ARBA" id="ARBA00022771"/>
    </source>
</evidence>
<dbReference type="InterPro" id="IPR053238">
    <property type="entry name" value="RING-H2_zinc_finger"/>
</dbReference>
<evidence type="ECO:0000313" key="12">
    <source>
        <dbReference type="Proteomes" id="UP000823388"/>
    </source>
</evidence>
<evidence type="ECO:0000256" key="5">
    <source>
        <dbReference type="ARBA" id="ARBA00022833"/>
    </source>
</evidence>
<evidence type="ECO:0000256" key="8">
    <source>
        <dbReference type="SAM" id="MobiDB-lite"/>
    </source>
</evidence>
<dbReference type="PROSITE" id="PS50089">
    <property type="entry name" value="ZF_RING_2"/>
    <property type="match status" value="1"/>
</dbReference>
<comment type="similarity">
    <text evidence="6">Belongs to the RING-type zinc finger family. ATL subfamily.</text>
</comment>
<proteinExistence type="inferred from homology"/>
<dbReference type="InterPro" id="IPR013083">
    <property type="entry name" value="Znf_RING/FYVE/PHD"/>
</dbReference>
<feature type="region of interest" description="Disordered" evidence="8">
    <location>
        <begin position="63"/>
        <end position="89"/>
    </location>
</feature>
<keyword evidence="12" id="KW-1185">Reference proteome</keyword>
<evidence type="ECO:0000256" key="9">
    <source>
        <dbReference type="SAM" id="Phobius"/>
    </source>
</evidence>
<evidence type="ECO:0000256" key="6">
    <source>
        <dbReference type="ARBA" id="ARBA00024209"/>
    </source>
</evidence>
<dbReference type="GO" id="GO:0061630">
    <property type="term" value="F:ubiquitin protein ligase activity"/>
    <property type="evidence" value="ECO:0007669"/>
    <property type="project" value="UniProtKB-EC"/>
</dbReference>
<evidence type="ECO:0000259" key="10">
    <source>
        <dbReference type="PROSITE" id="PS50089"/>
    </source>
</evidence>
<evidence type="ECO:0000256" key="3">
    <source>
        <dbReference type="ARBA" id="ARBA00022723"/>
    </source>
</evidence>
<dbReference type="Pfam" id="PF13639">
    <property type="entry name" value="zf-RING_2"/>
    <property type="match status" value="1"/>
</dbReference>